<comment type="caution">
    <text evidence="1">The sequence shown here is derived from an EMBL/GenBank/DDBJ whole genome shotgun (WGS) entry which is preliminary data.</text>
</comment>
<dbReference type="PANTHER" id="PTHR34374:SF1">
    <property type="entry name" value="LARGE RIBOSOMAL RNA SUBUNIT ACCUMULATION PROTEIN YCED HOMOLOG 1, CHLOROPLASTIC"/>
    <property type="match status" value="1"/>
</dbReference>
<evidence type="ECO:0000313" key="1">
    <source>
        <dbReference type="EMBL" id="MDP4097586.1"/>
    </source>
</evidence>
<dbReference type="Pfam" id="PF02620">
    <property type="entry name" value="YceD"/>
    <property type="match status" value="1"/>
</dbReference>
<name>A0ABT9FSX1_9BACL</name>
<evidence type="ECO:0000313" key="2">
    <source>
        <dbReference type="Proteomes" id="UP001241848"/>
    </source>
</evidence>
<proteinExistence type="predicted"/>
<keyword evidence="2" id="KW-1185">Reference proteome</keyword>
<organism evidence="1 2">
    <name type="scientific">Paenibacillus zeirhizosphaerae</name>
    <dbReference type="NCBI Taxonomy" id="2987519"/>
    <lineage>
        <taxon>Bacteria</taxon>
        <taxon>Bacillati</taxon>
        <taxon>Bacillota</taxon>
        <taxon>Bacilli</taxon>
        <taxon>Bacillales</taxon>
        <taxon>Paenibacillaceae</taxon>
        <taxon>Paenibacillus</taxon>
    </lineage>
</organism>
<reference evidence="1 2" key="1">
    <citation type="submission" date="2022-10" db="EMBL/GenBank/DDBJ databases">
        <title>Paenibacillus description and whole genome data of maize root bacterial community.</title>
        <authorList>
            <person name="Marton D."/>
            <person name="Farkas M."/>
            <person name="Cserhati M."/>
        </authorList>
    </citation>
    <scope>NUCLEOTIDE SEQUENCE [LARGE SCALE GENOMIC DNA]</scope>
    <source>
        <strain evidence="1 2">P96</strain>
    </source>
</reference>
<dbReference type="EMBL" id="JAPCKK010000016">
    <property type="protein sequence ID" value="MDP4097586.1"/>
    <property type="molecule type" value="Genomic_DNA"/>
</dbReference>
<dbReference type="InterPro" id="IPR003772">
    <property type="entry name" value="YceD"/>
</dbReference>
<protein>
    <submittedName>
        <fullName evidence="1">YceD family protein</fullName>
    </submittedName>
</protein>
<gene>
    <name evidence="1" type="ORF">OIN60_12465</name>
</gene>
<sequence length="170" mass="19221">MHLHFRKVAMNDGPVLIRESLNVEPLITHRKDITSVSPLTVDLAAVSVEEKRIDMSGTLTVELDTLCSRCLTPIHEHMNISFSERFEQGQEQQDDVDEGMETIMIEGETFDTAPYCEESFLLHLPFAPLCRTDCKGLCPTCGQNWNEGSCSCNNERIDPRLAGLKDFFKK</sequence>
<dbReference type="PANTHER" id="PTHR34374">
    <property type="entry name" value="LARGE RIBOSOMAL RNA SUBUNIT ACCUMULATION PROTEIN YCED HOMOLOG 1, CHLOROPLASTIC"/>
    <property type="match status" value="1"/>
</dbReference>
<accession>A0ABT9FSX1</accession>
<dbReference type="RefSeq" id="WP_305755176.1">
    <property type="nucleotide sequence ID" value="NZ_JAPCKK010000016.1"/>
</dbReference>
<dbReference type="Proteomes" id="UP001241848">
    <property type="component" value="Unassembled WGS sequence"/>
</dbReference>